<dbReference type="Proteomes" id="UP001530377">
    <property type="component" value="Unassembled WGS sequence"/>
</dbReference>
<keyword evidence="8 9" id="KW-0539">Nucleus</keyword>
<feature type="compositionally biased region" description="Basic and acidic residues" evidence="11">
    <location>
        <begin position="942"/>
        <end position="952"/>
    </location>
</feature>
<evidence type="ECO:0000313" key="15">
    <source>
        <dbReference type="EMBL" id="KAL3808905.1"/>
    </source>
</evidence>
<dbReference type="SMART" id="SM00398">
    <property type="entry name" value="HMG"/>
    <property type="match status" value="2"/>
</dbReference>
<dbReference type="PROSITE" id="PS51192">
    <property type="entry name" value="HELICASE_ATP_BIND_1"/>
    <property type="match status" value="1"/>
</dbReference>
<feature type="compositionally biased region" description="Basic and acidic residues" evidence="11">
    <location>
        <begin position="1"/>
        <end position="12"/>
    </location>
</feature>
<keyword evidence="3" id="KW-0378">Hydrolase</keyword>
<dbReference type="CDD" id="cd18793">
    <property type="entry name" value="SF2_C_SNF"/>
    <property type="match status" value="1"/>
</dbReference>
<dbReference type="PANTHER" id="PTHR10799">
    <property type="entry name" value="SNF2/RAD54 HELICASE FAMILY"/>
    <property type="match status" value="1"/>
</dbReference>
<dbReference type="EMBL" id="JALLPB020000461">
    <property type="protein sequence ID" value="KAL3808905.1"/>
    <property type="molecule type" value="Genomic_DNA"/>
</dbReference>
<evidence type="ECO:0000256" key="10">
    <source>
        <dbReference type="SAM" id="Coils"/>
    </source>
</evidence>
<evidence type="ECO:0000256" key="11">
    <source>
        <dbReference type="SAM" id="MobiDB-lite"/>
    </source>
</evidence>
<dbReference type="PROSITE" id="PS50118">
    <property type="entry name" value="HMG_BOX_2"/>
    <property type="match status" value="2"/>
</dbReference>
<feature type="compositionally biased region" description="Basic and acidic residues" evidence="11">
    <location>
        <begin position="256"/>
        <end position="285"/>
    </location>
</feature>
<feature type="compositionally biased region" description="Low complexity" evidence="11">
    <location>
        <begin position="222"/>
        <end position="232"/>
    </location>
</feature>
<accession>A0ABD3RMX2</accession>
<dbReference type="InterPro" id="IPR002464">
    <property type="entry name" value="DNA/RNA_helicase_DEAH_CS"/>
</dbReference>
<evidence type="ECO:0000256" key="4">
    <source>
        <dbReference type="ARBA" id="ARBA00022806"/>
    </source>
</evidence>
<feature type="region of interest" description="Disordered" evidence="11">
    <location>
        <begin position="1"/>
        <end position="33"/>
    </location>
</feature>
<dbReference type="InterPro" id="IPR009071">
    <property type="entry name" value="HMG_box_dom"/>
</dbReference>
<keyword evidence="10" id="KW-0175">Coiled coil</keyword>
<dbReference type="InterPro" id="IPR044754">
    <property type="entry name" value="Isw1/2_DEXHc"/>
</dbReference>
<comment type="subcellular location">
    <subcellularLocation>
        <location evidence="1">Nucleus</location>
    </subcellularLocation>
</comment>
<dbReference type="CDD" id="cd00084">
    <property type="entry name" value="HMG-box_SF"/>
    <property type="match status" value="1"/>
</dbReference>
<feature type="region of interest" description="Disordered" evidence="11">
    <location>
        <begin position="1395"/>
        <end position="1445"/>
    </location>
</feature>
<name>A0ABD3RMX2_9STRA</name>
<feature type="compositionally biased region" description="Polar residues" evidence="11">
    <location>
        <begin position="1411"/>
        <end position="1435"/>
    </location>
</feature>
<dbReference type="InterPro" id="IPR036910">
    <property type="entry name" value="HMG_box_dom_sf"/>
</dbReference>
<keyword evidence="2" id="KW-0547">Nucleotide-binding</keyword>
<gene>
    <name evidence="15" type="ORF">ACHAXA_008019</name>
</gene>
<feature type="region of interest" description="Disordered" evidence="11">
    <location>
        <begin position="938"/>
        <end position="974"/>
    </location>
</feature>
<evidence type="ECO:0000256" key="3">
    <source>
        <dbReference type="ARBA" id="ARBA00022801"/>
    </source>
</evidence>
<evidence type="ECO:0000256" key="9">
    <source>
        <dbReference type="PROSITE-ProRule" id="PRU00267"/>
    </source>
</evidence>
<dbReference type="Gene3D" id="1.10.10.60">
    <property type="entry name" value="Homeodomain-like"/>
    <property type="match status" value="2"/>
</dbReference>
<dbReference type="Gene3D" id="1.10.30.10">
    <property type="entry name" value="High mobility group box domain"/>
    <property type="match status" value="2"/>
</dbReference>
<feature type="region of interest" description="Disordered" evidence="11">
    <location>
        <begin position="317"/>
        <end position="350"/>
    </location>
</feature>
<keyword evidence="4" id="KW-0347">Helicase</keyword>
<protein>
    <submittedName>
        <fullName evidence="15">Uncharacterized protein</fullName>
    </submittedName>
</protein>
<feature type="domain" description="HMG box" evidence="12">
    <location>
        <begin position="1323"/>
        <end position="1394"/>
    </location>
</feature>
<dbReference type="Pfam" id="PF00176">
    <property type="entry name" value="SNF2-rel_dom"/>
    <property type="match status" value="1"/>
</dbReference>
<dbReference type="Pfam" id="PF09011">
    <property type="entry name" value="HMG_box_2"/>
    <property type="match status" value="1"/>
</dbReference>
<dbReference type="SMART" id="SM00487">
    <property type="entry name" value="DEXDc"/>
    <property type="match status" value="1"/>
</dbReference>
<evidence type="ECO:0000256" key="7">
    <source>
        <dbReference type="ARBA" id="ARBA00023125"/>
    </source>
</evidence>
<dbReference type="GO" id="GO:0004386">
    <property type="term" value="F:helicase activity"/>
    <property type="evidence" value="ECO:0007669"/>
    <property type="project" value="UniProtKB-KW"/>
</dbReference>
<dbReference type="InterPro" id="IPR049730">
    <property type="entry name" value="SNF2/RAD54-like_C"/>
</dbReference>
<evidence type="ECO:0000256" key="1">
    <source>
        <dbReference type="ARBA" id="ARBA00004123"/>
    </source>
</evidence>
<feature type="compositionally biased region" description="Basic residues" evidence="11">
    <location>
        <begin position="138"/>
        <end position="156"/>
    </location>
</feature>
<proteinExistence type="predicted"/>
<dbReference type="SMART" id="SM00490">
    <property type="entry name" value="HELICc"/>
    <property type="match status" value="1"/>
</dbReference>
<keyword evidence="7 9" id="KW-0238">DNA-binding</keyword>
<evidence type="ECO:0000256" key="5">
    <source>
        <dbReference type="ARBA" id="ARBA00022840"/>
    </source>
</evidence>
<dbReference type="InterPro" id="IPR000330">
    <property type="entry name" value="SNF2_N"/>
</dbReference>
<dbReference type="Gene3D" id="3.40.50.10810">
    <property type="entry name" value="Tandem AAA-ATPase domain"/>
    <property type="match status" value="1"/>
</dbReference>
<dbReference type="InterPro" id="IPR038718">
    <property type="entry name" value="SNF2-like_sf"/>
</dbReference>
<feature type="region of interest" description="Disordered" evidence="11">
    <location>
        <begin position="1265"/>
        <end position="1300"/>
    </location>
</feature>
<dbReference type="Pfam" id="PF00271">
    <property type="entry name" value="Helicase_C"/>
    <property type="match status" value="1"/>
</dbReference>
<dbReference type="PROSITE" id="PS00690">
    <property type="entry name" value="DEAH_ATP_HELICASE"/>
    <property type="match status" value="1"/>
</dbReference>
<evidence type="ECO:0000256" key="6">
    <source>
        <dbReference type="ARBA" id="ARBA00022853"/>
    </source>
</evidence>
<dbReference type="InterPro" id="IPR027417">
    <property type="entry name" value="P-loop_NTPase"/>
</dbReference>
<feature type="compositionally biased region" description="Basic and acidic residues" evidence="11">
    <location>
        <begin position="96"/>
        <end position="122"/>
    </location>
</feature>
<evidence type="ECO:0000259" key="12">
    <source>
        <dbReference type="PROSITE" id="PS50118"/>
    </source>
</evidence>
<keyword evidence="6" id="KW-0156">Chromatin regulator</keyword>
<sequence length="1445" mass="165779">MSTMARTKEDRSGWVAVQPEFSSGSVDSSRPPVKSAKSAYQFFQKENGSSIHAELSSSGASCDVGALGREVSSRWQALSPADKRAYEELAERDRMRFEAESRERDAEALERKERLQRERETLILDDVDGEEGGQGGRRATRRTRLKKQRKAERKRVKREEKKGGKKRRAAAARKDNKARAGASKKDDDSDYEEDDSDESDERLSGDQTESTSSNDDGDDDSTSSSSTSSSNNDSDDSSSKKHAPKRPPPKVSQAVLDRRERAREEKLQKERYIQSRQTDVRGERAEQAKRRLEFLLKQSDIFGHFGNVKQERARLGLSSTGSGLSQKRGGGRNSDMKARAAVVRGGDGEEVEEVERMEADEHEATYLTSQPSTMQGQMRQYQLEGLNWMIRLQENGVNGILADEMGLGKTMQSISILIYMMEFKADNGPHLIIVPKSTLSNWMNELQRWGPTLNAVKFHGSKEERLDIVTNVLQPGQRDELRKWNVCVTTYEICNLDRNVFNKFAWSYLVIDEAHRLKNEASIFSQTVRTLETRFRLLLTGTPLQNNLHELWALLNYLVPDVFASSEQFDEWFNLDIDDANEKNKLISQLHKILRPFMLRRLKADVEKSLPPKSETILFTGMSAMQKKLYKDILMRDLDTLTGKGGGSRTAVLNIVMQLRKCAGHPYLFPGVEDRSLDPLGEHLVENCGKMVLLDKLLIRLKERGHRVLLFTQMTRILDIMEDYMHMRGFQYCRIDGNTTYDDREERIDAYNKPESEKFLFLLSTRAGGLGINLQTADVVILYDSDWNPQADLQAQDRAHRIGQKRPVQVFRSANKGDMLDFKLDGGLSAQTFEGIDYSEAKNAQFAEDFLSFIDVGKRERRTVAYNENQLYMQQMKQHATQPKKVVKKEIKLPRMLRLPKMEEWQLFDRDALYKLQELEEQAFRALPEELQILMGGTKTSKSNEEIRHPSDDEAAQGDTPKTDEGEPEQNFESVGIVKEEKDDQAKEITLESLPPLLREDQIEEKARLLAEGFADWSRHHFTAFVKASAKYGRSDYLKIANDVGKPVSAIKTYSEAFWDPNFGKKRFTEHEYDRVVKNIEKGEKKIEDIKGLQRGTKILISLFDNPWWELQFTHVNTKDKKFTSEEDRYLLCWAHKWEAIKFAIRRSAAFRFDYFMKSLPIEAIGRRCEQLMRFAEKEVESMEKQAMEEAEKEGRTLTPGEIILPSFKELQSKKRAEAEKKFLEERALLEKNMSEIDKQILQIQKALRDIDGVQTIDSFLTRSNKTENKNRREESKHSRLEDVTKKRKSGDLDNGLEGKIAGAVGPNGDFVEFPEYNGHEEPHESKKAFTLFCKGTRKEVKNSLSLSERKDKSHVNGILKNRWDALTEDEKQVWKEWEVWDAKRYEHQLGIYENSRGSQGSQKKAKIVDDSTSIPKKTSNNTVFDQTTSKSSAGAFSIPKRRST</sequence>
<comment type="caution">
    <text evidence="15">The sequence shown here is derived from an EMBL/GenBank/DDBJ whole genome shotgun (WGS) entry which is preliminary data.</text>
</comment>
<keyword evidence="5" id="KW-0067">ATP-binding</keyword>
<dbReference type="GO" id="GO:0006325">
    <property type="term" value="P:chromatin organization"/>
    <property type="evidence" value="ECO:0007669"/>
    <property type="project" value="UniProtKB-KW"/>
</dbReference>
<evidence type="ECO:0000313" key="16">
    <source>
        <dbReference type="Proteomes" id="UP001530377"/>
    </source>
</evidence>
<dbReference type="GO" id="GO:0005524">
    <property type="term" value="F:ATP binding"/>
    <property type="evidence" value="ECO:0007669"/>
    <property type="project" value="UniProtKB-KW"/>
</dbReference>
<dbReference type="InterPro" id="IPR014001">
    <property type="entry name" value="Helicase_ATP-bd"/>
</dbReference>
<dbReference type="Pfam" id="PF09111">
    <property type="entry name" value="SLIDE"/>
    <property type="match status" value="1"/>
</dbReference>
<feature type="coiled-coil region" evidence="10">
    <location>
        <begin position="1166"/>
        <end position="1234"/>
    </location>
</feature>
<feature type="compositionally biased region" description="Basic and acidic residues" evidence="11">
    <location>
        <begin position="172"/>
        <end position="187"/>
    </location>
</feature>
<dbReference type="SUPFAM" id="SSF46689">
    <property type="entry name" value="Homeodomain-like"/>
    <property type="match status" value="1"/>
</dbReference>
<dbReference type="CDD" id="cd17997">
    <property type="entry name" value="DEXHc_SMARCA1_SMARCA5"/>
    <property type="match status" value="1"/>
</dbReference>
<dbReference type="Gene3D" id="3.40.50.300">
    <property type="entry name" value="P-loop containing nucleotide triphosphate hydrolases"/>
    <property type="match status" value="1"/>
</dbReference>
<reference evidence="15 16" key="1">
    <citation type="submission" date="2024-10" db="EMBL/GenBank/DDBJ databases">
        <title>Updated reference genomes for cyclostephanoid diatoms.</title>
        <authorList>
            <person name="Roberts W.R."/>
            <person name="Alverson A.J."/>
        </authorList>
    </citation>
    <scope>NUCLEOTIDE SEQUENCE [LARGE SCALE GENOMIC DNA]</scope>
    <source>
        <strain evidence="15 16">AJA228-03</strain>
    </source>
</reference>
<feature type="domain" description="Helicase ATP-binding" evidence="13">
    <location>
        <begin position="390"/>
        <end position="561"/>
    </location>
</feature>
<evidence type="ECO:0000259" key="13">
    <source>
        <dbReference type="PROSITE" id="PS51192"/>
    </source>
</evidence>
<evidence type="ECO:0000256" key="8">
    <source>
        <dbReference type="ARBA" id="ARBA00023242"/>
    </source>
</evidence>
<keyword evidence="16" id="KW-1185">Reference proteome</keyword>
<evidence type="ECO:0000256" key="2">
    <source>
        <dbReference type="ARBA" id="ARBA00022741"/>
    </source>
</evidence>
<dbReference type="SUPFAM" id="SSF47095">
    <property type="entry name" value="HMG-box"/>
    <property type="match status" value="2"/>
</dbReference>
<dbReference type="InterPro" id="IPR001650">
    <property type="entry name" value="Helicase_C-like"/>
</dbReference>
<organism evidence="15 16">
    <name type="scientific">Cyclostephanos tholiformis</name>
    <dbReference type="NCBI Taxonomy" id="382380"/>
    <lineage>
        <taxon>Eukaryota</taxon>
        <taxon>Sar</taxon>
        <taxon>Stramenopiles</taxon>
        <taxon>Ochrophyta</taxon>
        <taxon>Bacillariophyta</taxon>
        <taxon>Coscinodiscophyceae</taxon>
        <taxon>Thalassiosirophycidae</taxon>
        <taxon>Stephanodiscales</taxon>
        <taxon>Stephanodiscaceae</taxon>
        <taxon>Cyclostephanos</taxon>
    </lineage>
</organism>
<dbReference type="InterPro" id="IPR009057">
    <property type="entry name" value="Homeodomain-like_sf"/>
</dbReference>
<feature type="domain" description="Helicase C-terminal" evidence="14">
    <location>
        <begin position="693"/>
        <end position="857"/>
    </location>
</feature>
<dbReference type="InterPro" id="IPR015195">
    <property type="entry name" value="SLIDE"/>
</dbReference>
<feature type="compositionally biased region" description="Basic and acidic residues" evidence="11">
    <location>
        <begin position="1265"/>
        <end position="1285"/>
    </location>
</feature>
<evidence type="ECO:0000259" key="14">
    <source>
        <dbReference type="PROSITE" id="PS51194"/>
    </source>
</evidence>
<feature type="domain" description="HMG box" evidence="12">
    <location>
        <begin position="33"/>
        <end position="105"/>
    </location>
</feature>
<feature type="region of interest" description="Disordered" evidence="11">
    <location>
        <begin position="96"/>
        <end position="285"/>
    </location>
</feature>
<feature type="DNA-binding region" description="HMG box" evidence="9">
    <location>
        <begin position="33"/>
        <end position="105"/>
    </location>
</feature>
<dbReference type="GO" id="GO:0016787">
    <property type="term" value="F:hydrolase activity"/>
    <property type="evidence" value="ECO:0007669"/>
    <property type="project" value="UniProtKB-KW"/>
</dbReference>
<feature type="compositionally biased region" description="Acidic residues" evidence="11">
    <location>
        <begin position="188"/>
        <end position="200"/>
    </location>
</feature>
<dbReference type="GO" id="GO:0005634">
    <property type="term" value="C:nucleus"/>
    <property type="evidence" value="ECO:0007669"/>
    <property type="project" value="UniProtKB-SubCell"/>
</dbReference>
<dbReference type="FunFam" id="3.40.50.10810:FF:000005">
    <property type="entry name" value="Photoperiod-independent early flowering 1"/>
    <property type="match status" value="1"/>
</dbReference>
<feature type="DNA-binding region" description="HMG box" evidence="9">
    <location>
        <begin position="1323"/>
        <end position="1394"/>
    </location>
</feature>
<dbReference type="GO" id="GO:0003677">
    <property type="term" value="F:DNA binding"/>
    <property type="evidence" value="ECO:0007669"/>
    <property type="project" value="UniProtKB-UniRule"/>
</dbReference>
<dbReference type="PROSITE" id="PS51194">
    <property type="entry name" value="HELICASE_CTER"/>
    <property type="match status" value="1"/>
</dbReference>
<dbReference type="SUPFAM" id="SSF52540">
    <property type="entry name" value="P-loop containing nucleoside triphosphate hydrolases"/>
    <property type="match status" value="2"/>
</dbReference>